<proteinExistence type="predicted"/>
<evidence type="ECO:0000313" key="4">
    <source>
        <dbReference type="Proteomes" id="UP000799438"/>
    </source>
</evidence>
<reference evidence="3" key="1">
    <citation type="journal article" date="2020" name="Stud. Mycol.">
        <title>101 Dothideomycetes genomes: a test case for predicting lifestyles and emergence of pathogens.</title>
        <authorList>
            <person name="Haridas S."/>
            <person name="Albert R."/>
            <person name="Binder M."/>
            <person name="Bloem J."/>
            <person name="Labutti K."/>
            <person name="Salamov A."/>
            <person name="Andreopoulos B."/>
            <person name="Baker S."/>
            <person name="Barry K."/>
            <person name="Bills G."/>
            <person name="Bluhm B."/>
            <person name="Cannon C."/>
            <person name="Castanera R."/>
            <person name="Culley D."/>
            <person name="Daum C."/>
            <person name="Ezra D."/>
            <person name="Gonzalez J."/>
            <person name="Henrissat B."/>
            <person name="Kuo A."/>
            <person name="Liang C."/>
            <person name="Lipzen A."/>
            <person name="Lutzoni F."/>
            <person name="Magnuson J."/>
            <person name="Mondo S."/>
            <person name="Nolan M."/>
            <person name="Ohm R."/>
            <person name="Pangilinan J."/>
            <person name="Park H.-J."/>
            <person name="Ramirez L."/>
            <person name="Alfaro M."/>
            <person name="Sun H."/>
            <person name="Tritt A."/>
            <person name="Yoshinaga Y."/>
            <person name="Zwiers L.-H."/>
            <person name="Turgeon B."/>
            <person name="Goodwin S."/>
            <person name="Spatafora J."/>
            <person name="Crous P."/>
            <person name="Grigoriev I."/>
        </authorList>
    </citation>
    <scope>NUCLEOTIDE SEQUENCE</scope>
    <source>
        <strain evidence="3">CBS 121167</strain>
    </source>
</reference>
<dbReference type="InterPro" id="IPR036864">
    <property type="entry name" value="Zn2-C6_fun-type_DNA-bd_sf"/>
</dbReference>
<gene>
    <name evidence="3" type="ORF">K452DRAFT_303367</name>
</gene>
<evidence type="ECO:0000259" key="2">
    <source>
        <dbReference type="PROSITE" id="PS50048"/>
    </source>
</evidence>
<accession>A0A6A6AUI9</accession>
<dbReference type="InterPro" id="IPR053178">
    <property type="entry name" value="Osmoadaptation_assoc"/>
</dbReference>
<dbReference type="RefSeq" id="XP_033391400.1">
    <property type="nucleotide sequence ID" value="XM_033542711.1"/>
</dbReference>
<dbReference type="Proteomes" id="UP000799438">
    <property type="component" value="Unassembled WGS sequence"/>
</dbReference>
<keyword evidence="1" id="KW-0539">Nucleus</keyword>
<feature type="domain" description="Zn(2)-C6 fungal-type" evidence="2">
    <location>
        <begin position="10"/>
        <end position="38"/>
    </location>
</feature>
<evidence type="ECO:0000313" key="3">
    <source>
        <dbReference type="EMBL" id="KAF2135682.1"/>
    </source>
</evidence>
<dbReference type="GeneID" id="54300208"/>
<dbReference type="OrthoDB" id="3525185at2759"/>
<dbReference type="Gene3D" id="4.10.240.10">
    <property type="entry name" value="Zn(2)-C6 fungal-type DNA-binding domain"/>
    <property type="match status" value="1"/>
</dbReference>
<dbReference type="Pfam" id="PF00172">
    <property type="entry name" value="Zn_clus"/>
    <property type="match status" value="1"/>
</dbReference>
<dbReference type="CDD" id="cd00067">
    <property type="entry name" value="GAL4"/>
    <property type="match status" value="1"/>
</dbReference>
<sequence length="526" mass="59314">MVGVPGRSSGCHTCRSRHIKCDERKPTCHRCEKSGYACQGYNKPIHFRIHTAGASASTDTRSKEPQDQRYLMVKKTRWTNQPAAVPRELDLSAFQNDMAFSFTFKNLTYSSFGRPWLQMAAADRIDATSSAACKALALGFLGNSQRQLTLQNKSAVEYGASLRLLIKELANVKDENAGMYIIPVMILLMYNFSVCKNADFSHHEGLRQLVLFCGPERFQQQPLLSAFEATRDILISKALLEQKRTFFEEPHWKTIPWLLNPTAKNPTNQLLDILADIPGFLEDEATVKQTGDHMLQLSLFSRVEQHLQELYKWRWAWEANNPGAAIEITSSPSSSPEDPSTPQGLETVLRYSTFLQANEICLYNAVLLWLLRFLDDLSPGGSASASSLNTFESPATFSSPSNTTRSNQSTDAIDDEFLLAQDNWSRTPATPLLLPGQARSLGQPALEICRSFEFLLHSFARSNDTALSWMMPISLAYYVVQEDNAYTSWIRRKLNAFEGKENLPMFQVAMMMMKWRADIRDAGTLE</sequence>
<dbReference type="PROSITE" id="PS00463">
    <property type="entry name" value="ZN2_CY6_FUNGAL_1"/>
    <property type="match status" value="1"/>
</dbReference>
<dbReference type="SMART" id="SM00066">
    <property type="entry name" value="GAL4"/>
    <property type="match status" value="1"/>
</dbReference>
<organism evidence="3 4">
    <name type="scientific">Aplosporella prunicola CBS 121167</name>
    <dbReference type="NCBI Taxonomy" id="1176127"/>
    <lineage>
        <taxon>Eukaryota</taxon>
        <taxon>Fungi</taxon>
        <taxon>Dikarya</taxon>
        <taxon>Ascomycota</taxon>
        <taxon>Pezizomycotina</taxon>
        <taxon>Dothideomycetes</taxon>
        <taxon>Dothideomycetes incertae sedis</taxon>
        <taxon>Botryosphaeriales</taxon>
        <taxon>Aplosporellaceae</taxon>
        <taxon>Aplosporella</taxon>
    </lineage>
</organism>
<dbReference type="AlphaFoldDB" id="A0A6A6AUI9"/>
<dbReference type="PROSITE" id="PS50048">
    <property type="entry name" value="ZN2_CY6_FUNGAL_2"/>
    <property type="match status" value="1"/>
</dbReference>
<dbReference type="SUPFAM" id="SSF57701">
    <property type="entry name" value="Zn2/Cys6 DNA-binding domain"/>
    <property type="match status" value="1"/>
</dbReference>
<name>A0A6A6AUI9_9PEZI</name>
<evidence type="ECO:0000256" key="1">
    <source>
        <dbReference type="ARBA" id="ARBA00023242"/>
    </source>
</evidence>
<dbReference type="GO" id="GO:0000981">
    <property type="term" value="F:DNA-binding transcription factor activity, RNA polymerase II-specific"/>
    <property type="evidence" value="ECO:0007669"/>
    <property type="project" value="InterPro"/>
</dbReference>
<dbReference type="PANTHER" id="PTHR38111:SF2">
    <property type="entry name" value="FINGER DOMAIN PROTEIN, PUTATIVE (AFU_ORTHOLOGUE AFUA_1G01560)-RELATED"/>
    <property type="match status" value="1"/>
</dbReference>
<dbReference type="PANTHER" id="PTHR38111">
    <property type="entry name" value="ZN(2)-C6 FUNGAL-TYPE DOMAIN-CONTAINING PROTEIN-RELATED"/>
    <property type="match status" value="1"/>
</dbReference>
<dbReference type="EMBL" id="ML995559">
    <property type="protein sequence ID" value="KAF2135682.1"/>
    <property type="molecule type" value="Genomic_DNA"/>
</dbReference>
<protein>
    <recommendedName>
        <fullName evidence="2">Zn(2)-C6 fungal-type domain-containing protein</fullName>
    </recommendedName>
</protein>
<keyword evidence="4" id="KW-1185">Reference proteome</keyword>
<dbReference type="GO" id="GO:0008270">
    <property type="term" value="F:zinc ion binding"/>
    <property type="evidence" value="ECO:0007669"/>
    <property type="project" value="InterPro"/>
</dbReference>
<dbReference type="InterPro" id="IPR001138">
    <property type="entry name" value="Zn2Cys6_DnaBD"/>
</dbReference>